<evidence type="ECO:0000256" key="6">
    <source>
        <dbReference type="ARBA" id="ARBA00023242"/>
    </source>
</evidence>
<dbReference type="GO" id="GO:0001228">
    <property type="term" value="F:DNA-binding transcription activator activity, RNA polymerase II-specific"/>
    <property type="evidence" value="ECO:0007669"/>
    <property type="project" value="Ensembl"/>
</dbReference>
<evidence type="ECO:0000313" key="10">
    <source>
        <dbReference type="Proteomes" id="UP000006718"/>
    </source>
</evidence>
<evidence type="ECO:0000256" key="3">
    <source>
        <dbReference type="ARBA" id="ARBA00022771"/>
    </source>
</evidence>
<dbReference type="FunCoup" id="A0A5F7ZCX8">
    <property type="interactions" value="498"/>
</dbReference>
<reference evidence="10" key="1">
    <citation type="journal article" date="2007" name="Science">
        <title>Evolutionary and biomedical insights from the rhesus macaque genome.</title>
        <authorList>
            <person name="Gibbs R.A."/>
            <person name="Rogers J."/>
            <person name="Katze M.G."/>
            <person name="Bumgarner R."/>
            <person name="Weinstock G.M."/>
            <person name="Mardis E.R."/>
            <person name="Remington K.A."/>
            <person name="Strausberg R.L."/>
            <person name="Venter J.C."/>
            <person name="Wilson R.K."/>
            <person name="Batzer M.A."/>
            <person name="Bustamante C.D."/>
            <person name="Eichler E.E."/>
            <person name="Hahn M.W."/>
            <person name="Hardison R.C."/>
            <person name="Makova K.D."/>
            <person name="Miller W."/>
            <person name="Milosavljevic A."/>
            <person name="Palermo R.E."/>
            <person name="Siepel A."/>
            <person name="Sikela J.M."/>
            <person name="Attaway T."/>
            <person name="Bell S."/>
            <person name="Bernard K.E."/>
            <person name="Buhay C.J."/>
            <person name="Chandrabose M.N."/>
            <person name="Dao M."/>
            <person name="Davis C."/>
            <person name="Delehaunty K.D."/>
            <person name="Ding Y."/>
            <person name="Dinh H.H."/>
            <person name="Dugan-Rocha S."/>
            <person name="Fulton L.A."/>
            <person name="Gabisi R.A."/>
            <person name="Garner T.T."/>
            <person name="Godfrey J."/>
            <person name="Hawes A.C."/>
            <person name="Hernandez J."/>
            <person name="Hines S."/>
            <person name="Holder M."/>
            <person name="Hume J."/>
            <person name="Jhangiani S.N."/>
            <person name="Joshi V."/>
            <person name="Khan Z.M."/>
            <person name="Kirkness E.F."/>
            <person name="Cree A."/>
            <person name="Fowler R.G."/>
            <person name="Lee S."/>
            <person name="Lewis L.R."/>
            <person name="Li Z."/>
            <person name="Liu Y.-S."/>
            <person name="Moore S.M."/>
            <person name="Muzny D."/>
            <person name="Nazareth L.V."/>
            <person name="Ngo D.N."/>
            <person name="Okwuonu G.O."/>
            <person name="Pai G."/>
            <person name="Parker D."/>
            <person name="Paul H.A."/>
            <person name="Pfannkoch C."/>
            <person name="Pohl C.S."/>
            <person name="Rogers Y.-H.C."/>
            <person name="Ruiz S.J."/>
            <person name="Sabo A."/>
            <person name="Santibanez J."/>
            <person name="Schneider B.W."/>
            <person name="Smith S.M."/>
            <person name="Sodergren E."/>
            <person name="Svatek A.F."/>
            <person name="Utterback T.R."/>
            <person name="Vattathil S."/>
            <person name="Warren W."/>
            <person name="White C.S."/>
            <person name="Chinwalla A.T."/>
            <person name="Feng Y."/>
            <person name="Halpern A.L."/>
            <person name="Hillier L.W."/>
            <person name="Huang X."/>
            <person name="Minx P."/>
            <person name="Nelson J.O."/>
            <person name="Pepin K.H."/>
            <person name="Qin X."/>
            <person name="Sutton G.G."/>
            <person name="Venter E."/>
            <person name="Walenz B.P."/>
            <person name="Wallis J.W."/>
            <person name="Worley K.C."/>
            <person name="Yang S.-P."/>
            <person name="Jones S.M."/>
            <person name="Marra M.A."/>
            <person name="Rocchi M."/>
            <person name="Schein J.E."/>
            <person name="Baertsch R."/>
            <person name="Clarke L."/>
            <person name="Csuros M."/>
            <person name="Glasscock J."/>
            <person name="Harris R.A."/>
            <person name="Havlak P."/>
            <person name="Jackson A.R."/>
            <person name="Jiang H."/>
            <person name="Liu Y."/>
            <person name="Messina D.N."/>
            <person name="Shen Y."/>
            <person name="Song H.X.-Z."/>
            <person name="Wylie T."/>
            <person name="Zhang L."/>
            <person name="Birney E."/>
            <person name="Han K."/>
            <person name="Konkel M.K."/>
            <person name="Lee J."/>
            <person name="Smit A.F.A."/>
            <person name="Ullmer B."/>
            <person name="Wang H."/>
            <person name="Xing J."/>
            <person name="Burhans R."/>
            <person name="Cheng Z."/>
            <person name="Karro J.E."/>
            <person name="Ma J."/>
            <person name="Raney B."/>
            <person name="She X."/>
            <person name="Cox M.J."/>
            <person name="Demuth J.P."/>
            <person name="Dumas L.J."/>
            <person name="Han S.-G."/>
            <person name="Hopkins J."/>
            <person name="Karimpour-Fard A."/>
            <person name="Kim Y.H."/>
            <person name="Pollack J.R."/>
            <person name="Vinar T."/>
            <person name="Addo-Quaye C."/>
            <person name="Degenhardt J."/>
            <person name="Denby A."/>
            <person name="Hubisz M.J."/>
            <person name="Indap A."/>
            <person name="Kosiol C."/>
            <person name="Lahn B.T."/>
            <person name="Lawson H.A."/>
            <person name="Marklein A."/>
            <person name="Nielsen R."/>
            <person name="Vallender E.J."/>
            <person name="Clark A.G."/>
            <person name="Ferguson B."/>
            <person name="Hernandez R.D."/>
            <person name="Hirani K."/>
            <person name="Kehrer-Sawatzki H."/>
            <person name="Kolb J."/>
            <person name="Patil S."/>
            <person name="Pu L.-L."/>
            <person name="Ren Y."/>
            <person name="Smith D.G."/>
            <person name="Wheeler D.A."/>
            <person name="Schenck I."/>
            <person name="Ball E.V."/>
            <person name="Chen R."/>
            <person name="Cooper D.N."/>
            <person name="Giardine B."/>
            <person name="Hsu F."/>
            <person name="Kent W.J."/>
            <person name="Lesk A."/>
            <person name="Nelson D.L."/>
            <person name="O'brien W.E."/>
            <person name="Pruefer K."/>
            <person name="Stenson P.D."/>
            <person name="Wallace J.C."/>
            <person name="Ke H."/>
            <person name="Liu X.-M."/>
            <person name="Wang P."/>
            <person name="Xiang A.P."/>
            <person name="Yang F."/>
            <person name="Barber G.P."/>
            <person name="Haussler D."/>
            <person name="Karolchik D."/>
            <person name="Kern A.D."/>
            <person name="Kuhn R.M."/>
            <person name="Smith K.E."/>
            <person name="Zwieg A.S."/>
        </authorList>
    </citation>
    <scope>NUCLEOTIDE SEQUENCE [LARGE SCALE GENOMIC DNA]</scope>
    <source>
        <strain evidence="10">17573</strain>
    </source>
</reference>
<dbReference type="GO" id="GO:0046983">
    <property type="term" value="F:protein dimerization activity"/>
    <property type="evidence" value="ECO:0007669"/>
    <property type="project" value="InterPro"/>
</dbReference>
<comment type="subcellular location">
    <subcellularLocation>
        <location evidence="1">Nucleus</location>
    </subcellularLocation>
</comment>
<dbReference type="GO" id="GO:0005813">
    <property type="term" value="C:centrosome"/>
    <property type="evidence" value="ECO:0007669"/>
    <property type="project" value="Ensembl"/>
</dbReference>
<dbReference type="InterPro" id="IPR012337">
    <property type="entry name" value="RNaseH-like_sf"/>
</dbReference>
<dbReference type="InterPro" id="IPR003656">
    <property type="entry name" value="Znf_BED"/>
</dbReference>
<dbReference type="PANTHER" id="PTHR46169">
    <property type="entry name" value="DNA REPLICATION-RELATED ELEMENT FACTOR, ISOFORM A"/>
    <property type="match status" value="1"/>
</dbReference>
<reference evidence="9" key="4">
    <citation type="submission" date="2025-09" db="UniProtKB">
        <authorList>
            <consortium name="Ensembl"/>
        </authorList>
    </citation>
    <scope>IDENTIFICATION</scope>
    <source>
        <strain evidence="9">17573</strain>
    </source>
</reference>
<dbReference type="GO" id="GO:0044828">
    <property type="term" value="P:host-mediated suppression of viral genome replication"/>
    <property type="evidence" value="ECO:0007669"/>
    <property type="project" value="Ensembl"/>
</dbReference>
<dbReference type="GO" id="GO:0031965">
    <property type="term" value="C:nuclear membrane"/>
    <property type="evidence" value="ECO:0007669"/>
    <property type="project" value="Ensembl"/>
</dbReference>
<reference evidence="9" key="3">
    <citation type="submission" date="2025-08" db="UniProtKB">
        <authorList>
            <consortium name="Ensembl"/>
        </authorList>
    </citation>
    <scope>IDENTIFICATION</scope>
    <source>
        <strain evidence="9">17573</strain>
    </source>
</reference>
<keyword evidence="4" id="KW-0862">Zinc</keyword>
<name>A0A5F7ZCX8_MACMU</name>
<dbReference type="SUPFAM" id="SSF140996">
    <property type="entry name" value="Hermes dimerisation domain"/>
    <property type="match status" value="1"/>
</dbReference>
<organism evidence="9 10">
    <name type="scientific">Macaca mulatta</name>
    <name type="common">Rhesus macaque</name>
    <dbReference type="NCBI Taxonomy" id="9544"/>
    <lineage>
        <taxon>Eukaryota</taxon>
        <taxon>Metazoa</taxon>
        <taxon>Chordata</taxon>
        <taxon>Craniata</taxon>
        <taxon>Vertebrata</taxon>
        <taxon>Euteleostomi</taxon>
        <taxon>Mammalia</taxon>
        <taxon>Eutheria</taxon>
        <taxon>Euarchontoglires</taxon>
        <taxon>Primates</taxon>
        <taxon>Haplorrhini</taxon>
        <taxon>Catarrhini</taxon>
        <taxon>Cercopithecidae</taxon>
        <taxon>Cercopithecinae</taxon>
        <taxon>Macaca</taxon>
    </lineage>
</organism>
<keyword evidence="10" id="KW-1185">Reference proteome</keyword>
<keyword evidence="6" id="KW-0539">Nucleus</keyword>
<dbReference type="PROSITE" id="PS50808">
    <property type="entry name" value="ZF_BED"/>
    <property type="match status" value="1"/>
</dbReference>
<dbReference type="Ensembl" id="ENSMMUT00000101111.1">
    <property type="protein sequence ID" value="ENSMMUP00000063469.1"/>
    <property type="gene ID" value="ENSMMUG00000007514.4"/>
</dbReference>
<dbReference type="AlphaFoldDB" id="A0A5F7ZCX8"/>
<gene>
    <name evidence="11" type="primary">ZBED1</name>
    <name evidence="9" type="synonym">DHRSX</name>
</gene>
<keyword evidence="3 7" id="KW-0863">Zinc-finger</keyword>
<dbReference type="VGNC" id="VGNC:79956">
    <property type="gene designation" value="ZBED1"/>
</dbReference>
<evidence type="ECO:0000256" key="4">
    <source>
        <dbReference type="ARBA" id="ARBA00022833"/>
    </source>
</evidence>
<dbReference type="SUPFAM" id="SSF57667">
    <property type="entry name" value="beta-beta-alpha zinc fingers"/>
    <property type="match status" value="1"/>
</dbReference>
<sequence>MSPLSAARAALRVYAAGAAVILAQLLRRCRGGFLEPGLVYCLNSSVRTATVFCQVPTHERPSKQAGSSGEAMENKSLESSQTDLKLVAHPRAKSKVWKYFGFDTNAEGCILQWKKIYCRICMAQIAYSGNTSNLSYHLEKNHPEEFCEFVKSNTEQMREAFATAFSKLKPESSQQPGQDPLAVKAGHGYDSKKQQELTAAVLGLICEGLYPASIVDEPTFKVLLKTADPRYELPSRKYISTKAIPEKYGAVREVILKELAEATWCGISTDMWRSENQNRAYVTLAAHFLGLGAPNCLSVGSRCLKTFEVPEENTAETITRVLYEVFIEWGISAKVFGATTNYGKDIVKACSLLDIAVHMPCLGHTFNAGIQQAFQLPKLGALLSRCRKLVEYFQQSAVAMYMLYEKQKQQNVAHCMLVSNRVSWWGSTLAMLQRLKEQQFVIAGVLVEDSNNHHLMLEASEWATIEGLVELLQPFKQVAEMLSASRYPTISMVKPLLHMLLNTTLNIKETDSKELSMAKEVIAKELSKTYQETPEIDMFLNVATFLDPRYKRLPFLSAFERQQVENRVVEEAKGLLDKVKDGGYRPAEDKIFPVPEEPPVKKLMRTSTPPPTSVINNMLAEIFCQTGGVEDQEEWHAQVVEELSNFKSQKVLGLNEDPLKWWSDRLALFPLLPKVLQKYWCVTATRVAPERLFGSAANVVSAKRNRLAPAHVDEQVFLYENARSGAEAEPEDQDEGEWGLDQEQVFSLGDGVSGGFFGIRDSSFL</sequence>
<dbReference type="GO" id="GO:0042802">
    <property type="term" value="F:identical protein binding"/>
    <property type="evidence" value="ECO:0007669"/>
    <property type="project" value="Ensembl"/>
</dbReference>
<dbReference type="InterPro" id="IPR052717">
    <property type="entry name" value="Vacuolar_transposase_reg"/>
</dbReference>
<evidence type="ECO:0000256" key="7">
    <source>
        <dbReference type="PROSITE-ProRule" id="PRU00027"/>
    </source>
</evidence>
<protein>
    <submittedName>
        <fullName evidence="9">Zinc finger BED-type containing 1</fullName>
    </submittedName>
</protein>
<dbReference type="Proteomes" id="UP000006718">
    <property type="component" value="Chromosome X"/>
</dbReference>
<evidence type="ECO:0000256" key="5">
    <source>
        <dbReference type="ARBA" id="ARBA00023125"/>
    </source>
</evidence>
<dbReference type="SUPFAM" id="SSF53098">
    <property type="entry name" value="Ribonuclease H-like"/>
    <property type="match status" value="1"/>
</dbReference>
<dbReference type="ExpressionAtlas" id="A0A5F7ZCX8">
    <property type="expression patterns" value="baseline and differential"/>
</dbReference>
<dbReference type="GO" id="GO:0016605">
    <property type="term" value="C:PML body"/>
    <property type="evidence" value="ECO:0007669"/>
    <property type="project" value="Ensembl"/>
</dbReference>
<feature type="domain" description="BED-type" evidence="8">
    <location>
        <begin position="91"/>
        <end position="149"/>
    </location>
</feature>
<dbReference type="STRING" id="9544.ENSMMUP00000063469"/>
<dbReference type="InterPro" id="IPR036236">
    <property type="entry name" value="Znf_C2H2_sf"/>
</dbReference>
<dbReference type="VEuPathDB" id="HostDB:ENSMMUG00000007514"/>
<keyword evidence="5" id="KW-0238">DNA-binding</keyword>
<proteinExistence type="predicted"/>
<dbReference type="InParanoid" id="A0A5F7ZCX8"/>
<dbReference type="Pfam" id="PF05699">
    <property type="entry name" value="Dimer_Tnp_hAT"/>
    <property type="match status" value="1"/>
</dbReference>
<evidence type="ECO:0000259" key="8">
    <source>
        <dbReference type="PROSITE" id="PS50808"/>
    </source>
</evidence>
<evidence type="ECO:0000256" key="1">
    <source>
        <dbReference type="ARBA" id="ARBA00004123"/>
    </source>
</evidence>
<evidence type="ECO:0000256" key="2">
    <source>
        <dbReference type="ARBA" id="ARBA00022723"/>
    </source>
</evidence>
<dbReference type="SMART" id="SM00614">
    <property type="entry name" value="ZnF_BED"/>
    <property type="match status" value="1"/>
</dbReference>
<reference evidence="9" key="2">
    <citation type="submission" date="2019-01" db="EMBL/GenBank/DDBJ databases">
        <authorList>
            <person name="Graves T."/>
            <person name="Eichler E.E."/>
            <person name="Wilson R.K."/>
        </authorList>
    </citation>
    <scope>NUCLEOTIDE SEQUENCE [LARGE SCALE GENOMIC DNA]</scope>
    <source>
        <strain evidence="9">17573</strain>
    </source>
</reference>
<dbReference type="Pfam" id="PF02892">
    <property type="entry name" value="zf-BED"/>
    <property type="match status" value="1"/>
</dbReference>
<dbReference type="GO" id="GO:0003713">
    <property type="term" value="F:transcription coactivator activity"/>
    <property type="evidence" value="ECO:0007669"/>
    <property type="project" value="Ensembl"/>
</dbReference>
<dbReference type="GO" id="GO:0000978">
    <property type="term" value="F:RNA polymerase II cis-regulatory region sequence-specific DNA binding"/>
    <property type="evidence" value="ECO:0007669"/>
    <property type="project" value="Ensembl"/>
</dbReference>
<dbReference type="PANTHER" id="PTHR46169:SF2">
    <property type="entry name" value="E3 SUMO-PROTEIN LIGASE ZBED1"/>
    <property type="match status" value="1"/>
</dbReference>
<dbReference type="GO" id="GO:0008270">
    <property type="term" value="F:zinc ion binding"/>
    <property type="evidence" value="ECO:0007669"/>
    <property type="project" value="UniProtKB-KW"/>
</dbReference>
<dbReference type="GO" id="GO:0061665">
    <property type="term" value="F:SUMO ligase activity"/>
    <property type="evidence" value="ECO:0007669"/>
    <property type="project" value="Ensembl"/>
</dbReference>
<dbReference type="Bgee" id="ENSMMUG00000007514">
    <property type="expression patterns" value="Expressed in ileum and 22 other cell types or tissues"/>
</dbReference>
<dbReference type="InterPro" id="IPR008906">
    <property type="entry name" value="HATC_C_dom"/>
</dbReference>
<dbReference type="GeneTree" id="ENSGT00940000163186"/>
<accession>A0A5F7ZCX8</accession>
<keyword evidence="2" id="KW-0479">Metal-binding</keyword>
<evidence type="ECO:0000313" key="9">
    <source>
        <dbReference type="Ensembl" id="ENSMMUP00000063469.1"/>
    </source>
</evidence>
<evidence type="ECO:0000313" key="11">
    <source>
        <dbReference type="VGNC" id="VGNC:79956"/>
    </source>
</evidence>